<dbReference type="InterPro" id="IPR035996">
    <property type="entry name" value="4pyrrol_Methylase_sf"/>
</dbReference>
<dbReference type="EMBL" id="SLYC01000005">
    <property type="protein sequence ID" value="TCQ05238.1"/>
    <property type="molecule type" value="Genomic_DNA"/>
</dbReference>
<dbReference type="GO" id="GO:0032259">
    <property type="term" value="P:methylation"/>
    <property type="evidence" value="ECO:0007669"/>
    <property type="project" value="UniProtKB-KW"/>
</dbReference>
<dbReference type="Proteomes" id="UP000295504">
    <property type="component" value="Unassembled WGS sequence"/>
</dbReference>
<dbReference type="PIRSF" id="PIRSF036427">
    <property type="entry name" value="Precrrn-2_mtase"/>
    <property type="match status" value="1"/>
</dbReference>
<evidence type="ECO:0000313" key="10">
    <source>
        <dbReference type="Proteomes" id="UP000295504"/>
    </source>
</evidence>
<dbReference type="InterPro" id="IPR014776">
    <property type="entry name" value="4pyrrole_Mease_sub2"/>
</dbReference>
<comment type="caution">
    <text evidence="9">The sequence shown here is derived from an EMBL/GenBank/DDBJ whole genome shotgun (WGS) entry which is preliminary data.</text>
</comment>
<dbReference type="GO" id="GO:0009236">
    <property type="term" value="P:cobalamin biosynthetic process"/>
    <property type="evidence" value="ECO:0007669"/>
    <property type="project" value="UniProtKB-UniRule"/>
</dbReference>
<dbReference type="InterPro" id="IPR012382">
    <property type="entry name" value="CobI/CbiL"/>
</dbReference>
<reference evidence="9 10" key="1">
    <citation type="submission" date="2019-03" db="EMBL/GenBank/DDBJ databases">
        <title>Genomic Encyclopedia of Type Strains, Phase IV (KMG-IV): sequencing the most valuable type-strain genomes for metagenomic binning, comparative biology and taxonomic classification.</title>
        <authorList>
            <person name="Goeker M."/>
        </authorList>
    </citation>
    <scope>NUCLEOTIDE SEQUENCE [LARGE SCALE GENOMIC DNA]</scope>
    <source>
        <strain evidence="9 10">DSM 100013</strain>
    </source>
</reference>
<dbReference type="Pfam" id="PF00590">
    <property type="entry name" value="TP_methylase"/>
    <property type="match status" value="1"/>
</dbReference>
<keyword evidence="6" id="KW-0949">S-adenosyl-L-methionine</keyword>
<evidence type="ECO:0000256" key="2">
    <source>
        <dbReference type="ARBA" id="ARBA00005879"/>
    </source>
</evidence>
<dbReference type="GO" id="GO:0030788">
    <property type="term" value="F:precorrin-2 C20-methyltransferase activity"/>
    <property type="evidence" value="ECO:0007669"/>
    <property type="project" value="InterPro"/>
</dbReference>
<dbReference type="SUPFAM" id="SSF53790">
    <property type="entry name" value="Tetrapyrrole methylase"/>
    <property type="match status" value="1"/>
</dbReference>
<evidence type="ECO:0000256" key="5">
    <source>
        <dbReference type="ARBA" id="ARBA00022679"/>
    </source>
</evidence>
<keyword evidence="10" id="KW-1185">Reference proteome</keyword>
<keyword evidence="5 9" id="KW-0808">Transferase</keyword>
<evidence type="ECO:0000313" key="9">
    <source>
        <dbReference type="EMBL" id="TCQ05238.1"/>
    </source>
</evidence>
<evidence type="ECO:0000256" key="4">
    <source>
        <dbReference type="ARBA" id="ARBA00022603"/>
    </source>
</evidence>
<gene>
    <name evidence="9" type="ORF">EDD79_100553</name>
</gene>
<dbReference type="InterPro" id="IPR000878">
    <property type="entry name" value="4pyrrol_Mease"/>
</dbReference>
<evidence type="ECO:0000256" key="1">
    <source>
        <dbReference type="ARBA" id="ARBA00004953"/>
    </source>
</evidence>
<proteinExistence type="inferred from homology"/>
<dbReference type="UniPathway" id="UPA00148"/>
<dbReference type="OrthoDB" id="9804789at2"/>
<keyword evidence="3" id="KW-0169">Cobalamin biosynthesis</keyword>
<dbReference type="PANTHER" id="PTHR43467:SF2">
    <property type="entry name" value="COBALT-PRECORRIN-2 C(20)-METHYLTRANSFERASE"/>
    <property type="match status" value="1"/>
</dbReference>
<keyword evidence="4 9" id="KW-0489">Methyltransferase</keyword>
<protein>
    <submittedName>
        <fullName evidence="9">Precorrin-2/cobalt-factor-2 C20-methyltransferase</fullName>
    </submittedName>
</protein>
<dbReference type="AlphaFoldDB" id="A0A4R2TNE4"/>
<dbReference type="InterPro" id="IPR006364">
    <property type="entry name" value="CobI/CbiL/CobIJ_dom"/>
</dbReference>
<dbReference type="NCBIfam" id="TIGR01467">
    <property type="entry name" value="cobI_cbiL"/>
    <property type="match status" value="1"/>
</dbReference>
<dbReference type="Gene3D" id="3.30.950.10">
    <property type="entry name" value="Methyltransferase, Cobalt-precorrin-4 Transmethylase, Domain 2"/>
    <property type="match status" value="1"/>
</dbReference>
<sequence>MSKFYGIGVGPGDKELLTLKAVRVLENIDLLIIPEAKKSNGSIAYEIAKDFINPRAEIIYMEFPMVNNTEIMYEVGKKAARVVESYAADGKDIGFITLGDPSVYSTYSYILKNLDSEVEVETIPGITSFCASAALLNKPLVTGEEILSIIPATADEELINRAIDVSGGQAFLKVFNHSEKLINILNEKGLIDNSVMVKRCGLEGCEVVHSIEEHLKKGKQYLSIVISRKEY</sequence>
<organism evidence="9 10">
    <name type="scientific">Serpentinicella alkaliphila</name>
    <dbReference type="NCBI Taxonomy" id="1734049"/>
    <lineage>
        <taxon>Bacteria</taxon>
        <taxon>Bacillati</taxon>
        <taxon>Bacillota</taxon>
        <taxon>Clostridia</taxon>
        <taxon>Peptostreptococcales</taxon>
        <taxon>Natronincolaceae</taxon>
        <taxon>Serpentinicella</taxon>
    </lineage>
</organism>
<comment type="pathway">
    <text evidence="1">Cofactor biosynthesis; adenosylcobalamin biosynthesis.</text>
</comment>
<evidence type="ECO:0000256" key="3">
    <source>
        <dbReference type="ARBA" id="ARBA00022573"/>
    </source>
</evidence>
<dbReference type="PANTHER" id="PTHR43467">
    <property type="entry name" value="COBALT-PRECORRIN-2 C(20)-METHYLTRANSFERASE"/>
    <property type="match status" value="1"/>
</dbReference>
<evidence type="ECO:0000256" key="6">
    <source>
        <dbReference type="ARBA" id="ARBA00022691"/>
    </source>
</evidence>
<name>A0A4R2TNE4_9FIRM</name>
<evidence type="ECO:0000259" key="8">
    <source>
        <dbReference type="Pfam" id="PF00590"/>
    </source>
</evidence>
<dbReference type="Gene3D" id="3.40.1010.10">
    <property type="entry name" value="Cobalt-precorrin-4 Transmethylase, Domain 1"/>
    <property type="match status" value="1"/>
</dbReference>
<comment type="similarity">
    <text evidence="2 7">Belongs to the precorrin methyltransferase family.</text>
</comment>
<dbReference type="InterPro" id="IPR014777">
    <property type="entry name" value="4pyrrole_Mease_sub1"/>
</dbReference>
<dbReference type="RefSeq" id="WP_132847706.1">
    <property type="nucleotide sequence ID" value="NZ_CP058648.1"/>
</dbReference>
<dbReference type="CDD" id="cd11645">
    <property type="entry name" value="Precorrin_2_C20_MT"/>
    <property type="match status" value="1"/>
</dbReference>
<accession>A0A4R2TNE4</accession>
<feature type="domain" description="Tetrapyrrole methylase" evidence="8">
    <location>
        <begin position="3"/>
        <end position="210"/>
    </location>
</feature>
<evidence type="ECO:0000256" key="7">
    <source>
        <dbReference type="PIRNR" id="PIRNR036427"/>
    </source>
</evidence>